<keyword evidence="2" id="KW-0719">Serine esterase</keyword>
<evidence type="ECO:0000256" key="5">
    <source>
        <dbReference type="RuleBase" id="RU361235"/>
    </source>
</evidence>
<feature type="signal peptide" evidence="5">
    <location>
        <begin position="1"/>
        <end position="21"/>
    </location>
</feature>
<dbReference type="InterPro" id="IPR029058">
    <property type="entry name" value="AB_hydrolase_fold"/>
</dbReference>
<dbReference type="AlphaFoldDB" id="A0AAJ6QVU3"/>
<proteinExistence type="inferred from homology"/>
<dbReference type="PANTHER" id="PTHR43918">
    <property type="entry name" value="ACETYLCHOLINESTERASE"/>
    <property type="match status" value="1"/>
</dbReference>
<dbReference type="KEGG" id="goe:100899335"/>
<dbReference type="EC" id="3.1.1.-" evidence="5"/>
<name>A0AAJ6QVU3_9ACAR</name>
<dbReference type="Pfam" id="PF00135">
    <property type="entry name" value="COesterase"/>
    <property type="match status" value="1"/>
</dbReference>
<keyword evidence="4" id="KW-0325">Glycoprotein</keyword>
<sequence>MTLAMDSTVVLLCCLLGSSSADPVVEGSLGKISGTIEKILDVEVEAFLGIPYAKPPVEELRFARPEPFGPVGNLEATELPQQCPQFPMHGSGRYSDIEDCLYLNVYRKRGTTPEDKKPVLATIHGGSYSAGSSADVNQSAKSLVGFGDVILVSFNYRLGILGFADMKGNAPGNLGLHDQRLALKWIKENIADFGGDPEKVTLMGDSAGSMSVAAQIVSIADSDQLFHAAILDGGVVASNGYLEDSESSFTRIKRIAEIVECPTECSVGMVTCLRSLPVAALLANSTTTYGSTRISMFMPTTDGVFLPEDVQAYVANASSRLPKIPIIIGYSLDEGSFFLGSVGDREIEGSNFDYTREYSRSEILDFCSNIGATFNFPFNASQGDIREKIGKVYVDENSGVAKEALSAFLSDGLFKCPINAFIRDYSRHSDKVFAYQFDRKLKKTYFKLLDPSVLGVFHYSPYLHFAGVIFLDEGPVDEEDRKFALDAMDTIANFIKSAGAPKFRGVEWPEFSSSGKVFIFDETPKVAGSLSREQVCKELFSIDRVA</sequence>
<evidence type="ECO:0000256" key="3">
    <source>
        <dbReference type="ARBA" id="ARBA00022801"/>
    </source>
</evidence>
<keyword evidence="5" id="KW-0732">Signal</keyword>
<keyword evidence="3 5" id="KW-0378">Hydrolase</keyword>
<feature type="domain" description="Carboxylesterase type B" evidence="6">
    <location>
        <begin position="22"/>
        <end position="533"/>
    </location>
</feature>
<dbReference type="RefSeq" id="XP_003745536.1">
    <property type="nucleotide sequence ID" value="XM_003745488.2"/>
</dbReference>
<reference evidence="8" key="1">
    <citation type="submission" date="2025-08" db="UniProtKB">
        <authorList>
            <consortium name="RefSeq"/>
        </authorList>
    </citation>
    <scope>IDENTIFICATION</scope>
</reference>
<dbReference type="InterPro" id="IPR050654">
    <property type="entry name" value="AChE-related_enzymes"/>
</dbReference>
<evidence type="ECO:0000256" key="1">
    <source>
        <dbReference type="ARBA" id="ARBA00005964"/>
    </source>
</evidence>
<dbReference type="SUPFAM" id="SSF53474">
    <property type="entry name" value="alpha/beta-Hydrolases"/>
    <property type="match status" value="1"/>
</dbReference>
<dbReference type="PANTHER" id="PTHR43918:SF4">
    <property type="entry name" value="CARBOXYLIC ESTER HYDROLASE"/>
    <property type="match status" value="1"/>
</dbReference>
<dbReference type="PROSITE" id="PS00122">
    <property type="entry name" value="CARBOXYLESTERASE_B_1"/>
    <property type="match status" value="1"/>
</dbReference>
<feature type="chain" id="PRO_5042317753" description="Carboxylic ester hydrolase" evidence="5">
    <location>
        <begin position="22"/>
        <end position="546"/>
    </location>
</feature>
<comment type="similarity">
    <text evidence="1 5">Belongs to the type-B carboxylesterase/lipase family.</text>
</comment>
<evidence type="ECO:0000313" key="8">
    <source>
        <dbReference type="RefSeq" id="XP_003745536.1"/>
    </source>
</evidence>
<evidence type="ECO:0000256" key="4">
    <source>
        <dbReference type="ARBA" id="ARBA00023180"/>
    </source>
</evidence>
<accession>A0AAJ6QVU3</accession>
<gene>
    <name evidence="8" type="primary">LOC100899335</name>
</gene>
<evidence type="ECO:0000259" key="6">
    <source>
        <dbReference type="Pfam" id="PF00135"/>
    </source>
</evidence>
<dbReference type="Gene3D" id="3.40.50.1820">
    <property type="entry name" value="alpha/beta hydrolase"/>
    <property type="match status" value="1"/>
</dbReference>
<evidence type="ECO:0000313" key="7">
    <source>
        <dbReference type="Proteomes" id="UP000694867"/>
    </source>
</evidence>
<dbReference type="InterPro" id="IPR002018">
    <property type="entry name" value="CarbesteraseB"/>
</dbReference>
<dbReference type="InterPro" id="IPR019826">
    <property type="entry name" value="Carboxylesterase_B_AS"/>
</dbReference>
<protein>
    <recommendedName>
        <fullName evidence="5">Carboxylic ester hydrolase</fullName>
        <ecNumber evidence="5">3.1.1.-</ecNumber>
    </recommendedName>
</protein>
<dbReference type="GO" id="GO:0052689">
    <property type="term" value="F:carboxylic ester hydrolase activity"/>
    <property type="evidence" value="ECO:0007669"/>
    <property type="project" value="UniProtKB-KW"/>
</dbReference>
<keyword evidence="7" id="KW-1185">Reference proteome</keyword>
<evidence type="ECO:0000256" key="2">
    <source>
        <dbReference type="ARBA" id="ARBA00022487"/>
    </source>
</evidence>
<organism evidence="7 8">
    <name type="scientific">Galendromus occidentalis</name>
    <name type="common">western predatory mite</name>
    <dbReference type="NCBI Taxonomy" id="34638"/>
    <lineage>
        <taxon>Eukaryota</taxon>
        <taxon>Metazoa</taxon>
        <taxon>Ecdysozoa</taxon>
        <taxon>Arthropoda</taxon>
        <taxon>Chelicerata</taxon>
        <taxon>Arachnida</taxon>
        <taxon>Acari</taxon>
        <taxon>Parasitiformes</taxon>
        <taxon>Mesostigmata</taxon>
        <taxon>Gamasina</taxon>
        <taxon>Phytoseioidea</taxon>
        <taxon>Phytoseiidae</taxon>
        <taxon>Typhlodrominae</taxon>
        <taxon>Galendromus</taxon>
    </lineage>
</organism>
<dbReference type="Proteomes" id="UP000694867">
    <property type="component" value="Unplaced"/>
</dbReference>
<dbReference type="GeneID" id="100899335"/>